<organism evidence="2 3">
    <name type="scientific">Candidatus Methanoperedens nitratireducens</name>
    <dbReference type="NCBI Taxonomy" id="1392998"/>
    <lineage>
        <taxon>Archaea</taxon>
        <taxon>Methanobacteriati</taxon>
        <taxon>Methanobacteriota</taxon>
        <taxon>Stenosarchaea group</taxon>
        <taxon>Methanomicrobia</taxon>
        <taxon>Methanosarcinales</taxon>
        <taxon>ANME-2 cluster</taxon>
        <taxon>Candidatus Methanoperedentaceae</taxon>
        <taxon>Candidatus Methanoperedens</taxon>
    </lineage>
</organism>
<evidence type="ECO:0000259" key="1">
    <source>
        <dbReference type="Pfam" id="PF19266"/>
    </source>
</evidence>
<name>A0A062UU40_9EURY</name>
<gene>
    <name evidence="2" type="ORF">ANME2D_02571</name>
</gene>
<dbReference type="Pfam" id="PF19266">
    <property type="entry name" value="CIS_tube"/>
    <property type="match status" value="1"/>
</dbReference>
<evidence type="ECO:0000313" key="3">
    <source>
        <dbReference type="Proteomes" id="UP000027153"/>
    </source>
</evidence>
<protein>
    <recommendedName>
        <fullName evidence="1">Contractile injection system tube protein N-terminal domain-containing protein</fullName>
    </recommendedName>
</protein>
<accession>A0A062UU40</accession>
<dbReference type="EMBL" id="JMIY01000007">
    <property type="protein sequence ID" value="KCZ70551.1"/>
    <property type="molecule type" value="Genomic_DNA"/>
</dbReference>
<feature type="domain" description="Contractile injection system tube protein N-terminal" evidence="1">
    <location>
        <begin position="12"/>
        <end position="144"/>
    </location>
</feature>
<evidence type="ECO:0000313" key="2">
    <source>
        <dbReference type="EMBL" id="KCZ70551.1"/>
    </source>
</evidence>
<keyword evidence="3" id="KW-1185">Reference proteome</keyword>
<dbReference type="Proteomes" id="UP000027153">
    <property type="component" value="Unassembled WGS sequence"/>
</dbReference>
<reference evidence="2 3" key="1">
    <citation type="journal article" date="2013" name="Nature">
        <title>Anaerobic oxidation of methane coupled to nitrate reduction in a novel archaeal lineage.</title>
        <authorList>
            <person name="Haroon M.F."/>
            <person name="Hu S."/>
            <person name="Shi Y."/>
            <person name="Imelfort M."/>
            <person name="Keller J."/>
            <person name="Hugenholtz P."/>
            <person name="Yuan Z."/>
            <person name="Tyson G.W."/>
        </authorList>
    </citation>
    <scope>NUCLEOTIDE SEQUENCE [LARGE SCALE GENOMIC DNA]</scope>
    <source>
        <strain evidence="2 3">ANME-2d</strain>
    </source>
</reference>
<dbReference type="PATRIC" id="fig|1392998.3.peg.2873"/>
<comment type="caution">
    <text evidence="2">The sequence shown here is derived from an EMBL/GenBank/DDBJ whole genome shotgun (WGS) entry which is preliminary data.</text>
</comment>
<sequence length="208" mass="23414">MVEKAKIVILDTNETIDVMFNPRDYTVSTSADMGEDDSTPFFNKVNVDDFTVTLLFDTYEKHDNIAAGSDVRDITKKIAALVMPFVEGKEKKKAPVCLFSWGKFTYKGVINRLNQKFTMFLPDGIPVRAELTVTFKSVATPEEYAKNMGIEACRKVWTVKSGDRLDIIAYKALKDAALWRKIADENNIDNPLAFPGYDDIGRVLVIPD</sequence>
<proteinExistence type="predicted"/>
<dbReference type="OrthoDB" id="137898at2157"/>
<dbReference type="RefSeq" id="WP_048092230.1">
    <property type="nucleotide sequence ID" value="NZ_JMIY01000007.1"/>
</dbReference>
<dbReference type="InterPro" id="IPR045361">
    <property type="entry name" value="CIS_tube_prot_N"/>
</dbReference>
<dbReference type="AlphaFoldDB" id="A0A062UU40"/>